<dbReference type="Pfam" id="PF03608">
    <property type="entry name" value="EII-GUT"/>
    <property type="match status" value="1"/>
</dbReference>
<dbReference type="PIRSF" id="PIRSF038321">
    <property type="entry name" value="PTS_glc_srb_IIC"/>
    <property type="match status" value="1"/>
</dbReference>
<dbReference type="PANTHER" id="PTHR40399:SF1">
    <property type="entry name" value="PTS SYSTEM GLUCITOL_SORBITOL-SPECIFIC EIIC COMPONENT"/>
    <property type="match status" value="1"/>
</dbReference>
<dbReference type="InterPro" id="IPR004699">
    <property type="entry name" value="PTS_IID_sorb"/>
</dbReference>
<evidence type="ECO:0000256" key="1">
    <source>
        <dbReference type="SAM" id="Phobius"/>
    </source>
</evidence>
<dbReference type="STRING" id="1255658.FM114_05510"/>
<keyword evidence="1" id="KW-1133">Transmembrane helix</keyword>
<gene>
    <name evidence="2" type="ORF">FM114_05510</name>
</gene>
<keyword evidence="1" id="KW-0812">Transmembrane</keyword>
<keyword evidence="1" id="KW-0472">Membrane</keyword>
<protein>
    <submittedName>
        <fullName evidence="2">PTS system, glucitol/sorbitol-specific IIC component</fullName>
    </submittedName>
</protein>
<dbReference type="NCBIfam" id="TIGR00821">
    <property type="entry name" value="EII-GUT"/>
    <property type="match status" value="1"/>
</dbReference>
<dbReference type="OrthoDB" id="9799765at2"/>
<sequence length="183" mass="20096">MNYFADAATWFIGLFRAGGETFISWMTGIVPLVLMLLIAMNSLIQMIGEDKINNLARKASGNPVSRYLVLPFLGFFMLANPMGFTLGRFLPEKYKPSYYASGAQFCHTSSGIFPHINAGELFIWLGIAKGVEQLGLNSAELAVRYLILGVVLNFIGGWTTDFITPWVAKQQGVTLSSEVKVSA</sequence>
<dbReference type="GO" id="GO:0009401">
    <property type="term" value="P:phosphoenolpyruvate-dependent sugar phosphotransferase system"/>
    <property type="evidence" value="ECO:0007669"/>
    <property type="project" value="InterPro"/>
</dbReference>
<feature type="transmembrane region" description="Helical" evidence="1">
    <location>
        <begin position="22"/>
        <end position="44"/>
    </location>
</feature>
<organism evidence="2 3">
    <name type="scientific">Luteococcus japonicus LSP_Lj1</name>
    <dbReference type="NCBI Taxonomy" id="1255658"/>
    <lineage>
        <taxon>Bacteria</taxon>
        <taxon>Bacillati</taxon>
        <taxon>Actinomycetota</taxon>
        <taxon>Actinomycetes</taxon>
        <taxon>Propionibacteriales</taxon>
        <taxon>Propionibacteriaceae</taxon>
        <taxon>Luteococcus</taxon>
    </lineage>
</organism>
<dbReference type="PANTHER" id="PTHR40399">
    <property type="entry name" value="PTS SYSTEM GLUCITOL/SORBITOL-SPECIFIC EIIC COMPONENT"/>
    <property type="match status" value="1"/>
</dbReference>
<dbReference type="GO" id="GO:0016020">
    <property type="term" value="C:membrane"/>
    <property type="evidence" value="ECO:0007669"/>
    <property type="project" value="InterPro"/>
</dbReference>
<accession>A0A1R4J609</accession>
<keyword evidence="3" id="KW-1185">Reference proteome</keyword>
<dbReference type="AlphaFoldDB" id="A0A1R4J609"/>
<feature type="transmembrane region" description="Helical" evidence="1">
    <location>
        <begin position="145"/>
        <end position="168"/>
    </location>
</feature>
<name>A0A1R4J609_9ACTN</name>
<dbReference type="EMBL" id="FUKQ01000019">
    <property type="protein sequence ID" value="SJN27113.1"/>
    <property type="molecule type" value="Genomic_DNA"/>
</dbReference>
<dbReference type="PROSITE" id="PS51107">
    <property type="entry name" value="PTS_EIIC_TYPE_5"/>
    <property type="match status" value="1"/>
</dbReference>
<reference evidence="2 3" key="1">
    <citation type="submission" date="2017-02" db="EMBL/GenBank/DDBJ databases">
        <authorList>
            <person name="Peterson S.W."/>
        </authorList>
    </citation>
    <scope>NUCLEOTIDE SEQUENCE [LARGE SCALE GENOMIC DNA]</scope>
    <source>
        <strain evidence="2 3">LSP_Lj1</strain>
    </source>
</reference>
<proteinExistence type="predicted"/>
<evidence type="ECO:0000313" key="3">
    <source>
        <dbReference type="Proteomes" id="UP000188342"/>
    </source>
</evidence>
<dbReference type="Proteomes" id="UP000188342">
    <property type="component" value="Unassembled WGS sequence"/>
</dbReference>
<feature type="transmembrane region" description="Helical" evidence="1">
    <location>
        <begin position="64"/>
        <end position="84"/>
    </location>
</feature>
<dbReference type="RefSeq" id="WP_094764183.1">
    <property type="nucleotide sequence ID" value="NZ_FUKQ01000019.1"/>
</dbReference>
<evidence type="ECO:0000313" key="2">
    <source>
        <dbReference type="EMBL" id="SJN27113.1"/>
    </source>
</evidence>